<proteinExistence type="predicted"/>
<dbReference type="SUPFAM" id="SSF53850">
    <property type="entry name" value="Periplasmic binding protein-like II"/>
    <property type="match status" value="1"/>
</dbReference>
<protein>
    <submittedName>
        <fullName evidence="2">TAXI family TRAP transporter solute-binding subunit</fullName>
    </submittedName>
</protein>
<dbReference type="NCBIfam" id="TIGR02122">
    <property type="entry name" value="TRAP_TAXI"/>
    <property type="match status" value="1"/>
</dbReference>
<dbReference type="AlphaFoldDB" id="A0A4Y8RMB3"/>
<reference evidence="2 3" key="1">
    <citation type="submission" date="2019-03" db="EMBL/GenBank/DDBJ databases">
        <title>Jiella endophytica sp. nov., a novel endophytic bacterium isolated from root of Ficus microcarpa Linn. f.</title>
        <authorList>
            <person name="Tuo L."/>
        </authorList>
    </citation>
    <scope>NUCLEOTIDE SEQUENCE [LARGE SCALE GENOMIC DNA]</scope>
    <source>
        <strain evidence="2 3">CBS5Q-3</strain>
    </source>
</reference>
<feature type="signal peptide" evidence="1">
    <location>
        <begin position="1"/>
        <end position="24"/>
    </location>
</feature>
<dbReference type="PANTHER" id="PTHR42941">
    <property type="entry name" value="SLL1037 PROTEIN"/>
    <property type="match status" value="1"/>
</dbReference>
<evidence type="ECO:0000313" key="2">
    <source>
        <dbReference type="EMBL" id="TFF23263.1"/>
    </source>
</evidence>
<dbReference type="EMBL" id="SOZD01000003">
    <property type="protein sequence ID" value="TFF23263.1"/>
    <property type="molecule type" value="Genomic_DNA"/>
</dbReference>
<accession>A0A4Y8RMB3</accession>
<name>A0A4Y8RMB3_9HYPH</name>
<dbReference type="Gene3D" id="3.40.190.10">
    <property type="entry name" value="Periplasmic binding protein-like II"/>
    <property type="match status" value="2"/>
</dbReference>
<keyword evidence="3" id="KW-1185">Reference proteome</keyword>
<feature type="chain" id="PRO_5021496903" evidence="1">
    <location>
        <begin position="25"/>
        <end position="327"/>
    </location>
</feature>
<comment type="caution">
    <text evidence="2">The sequence shown here is derived from an EMBL/GenBank/DDBJ whole genome shotgun (WGS) entry which is preliminary data.</text>
</comment>
<dbReference type="OrthoDB" id="9776669at2"/>
<keyword evidence="1" id="KW-0732">Signal</keyword>
<dbReference type="Proteomes" id="UP000298179">
    <property type="component" value="Unassembled WGS sequence"/>
</dbReference>
<evidence type="ECO:0000313" key="3">
    <source>
        <dbReference type="Proteomes" id="UP000298179"/>
    </source>
</evidence>
<organism evidence="2 3">
    <name type="scientific">Jiella endophytica</name>
    <dbReference type="NCBI Taxonomy" id="2558362"/>
    <lineage>
        <taxon>Bacteria</taxon>
        <taxon>Pseudomonadati</taxon>
        <taxon>Pseudomonadota</taxon>
        <taxon>Alphaproteobacteria</taxon>
        <taxon>Hyphomicrobiales</taxon>
        <taxon>Aurantimonadaceae</taxon>
        <taxon>Jiella</taxon>
    </lineage>
</organism>
<dbReference type="Pfam" id="PF16868">
    <property type="entry name" value="NMT1_3"/>
    <property type="match status" value="1"/>
</dbReference>
<gene>
    <name evidence="2" type="ORF">E3C22_12615</name>
</gene>
<sequence length="327" mass="34617">MPNSILKSAVVVAGIVAASLSASAAKAENYTLCGASPGGLWALLGAGIDTAVKKEEPGSAVTYQTSSGGFANIVQMAQGNCDMSIVHLGEAVIASKGEPPFQEPMQDFAVVAVLYNWAPMQWLMNDKFAEEHNINSIADFKGAPVNLIVNKKGILPSILAEASLKKLGISFSDIEANGGSIQYQGSQTAEELMKDGRGDVWTNAMFIGTGSIGSIAESVNLRLLSVPDDVIDYMSETYGSVPYTIPAGSYDWQKKEIKTYGAQAALIVPKSDSPEKVEKLTKALLDHIAELQNVHSSMKALTPEIMQSAKSLPYHEGALAAYKSAGQ</sequence>
<evidence type="ECO:0000256" key="1">
    <source>
        <dbReference type="SAM" id="SignalP"/>
    </source>
</evidence>
<dbReference type="PANTHER" id="PTHR42941:SF1">
    <property type="entry name" value="SLL1037 PROTEIN"/>
    <property type="match status" value="1"/>
</dbReference>
<dbReference type="RefSeq" id="WP_134762369.1">
    <property type="nucleotide sequence ID" value="NZ_SOZD01000003.1"/>
</dbReference>
<dbReference type="InterPro" id="IPR011852">
    <property type="entry name" value="TRAP_TAXI"/>
</dbReference>